<comment type="caution">
    <text evidence="1">The sequence shown here is derived from an EMBL/GenBank/DDBJ whole genome shotgun (WGS) entry which is preliminary data.</text>
</comment>
<dbReference type="Proteomes" id="UP000020077">
    <property type="component" value="Unassembled WGS sequence"/>
</dbReference>
<dbReference type="AlphaFoldDB" id="A0A080LZ55"/>
<proteinExistence type="predicted"/>
<dbReference type="InterPro" id="IPR036779">
    <property type="entry name" value="LysM_dom_sf"/>
</dbReference>
<dbReference type="EMBL" id="JDVG02000116">
    <property type="protein sequence ID" value="KFB74046.1"/>
    <property type="molecule type" value="Genomic_DNA"/>
</dbReference>
<gene>
    <name evidence="1" type="ORF">AW09_000677</name>
</gene>
<evidence type="ECO:0000313" key="1">
    <source>
        <dbReference type="EMBL" id="KFB74046.1"/>
    </source>
</evidence>
<dbReference type="Gene3D" id="3.10.350.10">
    <property type="entry name" value="LysM domain"/>
    <property type="match status" value="1"/>
</dbReference>
<sequence>MAAKGSRYAQVRAFVAEDGRQPAFKGGRARHIGAAAGVLEYTVKADDRLDLLARNFYVDSRKWWRILDANPEIVCGADLGLDDYVGSTILIPRASEAGGGQ</sequence>
<protein>
    <recommendedName>
        <fullName evidence="3">LysM domain-containing protein</fullName>
    </recommendedName>
</protein>
<accession>A0A080LZ55</accession>
<organism evidence="1 2">
    <name type="scientific">Candidatus Accumulibacter phosphatis</name>
    <dbReference type="NCBI Taxonomy" id="327160"/>
    <lineage>
        <taxon>Bacteria</taxon>
        <taxon>Pseudomonadati</taxon>
        <taxon>Pseudomonadota</taxon>
        <taxon>Betaproteobacteria</taxon>
        <taxon>Candidatus Accumulibacter</taxon>
    </lineage>
</organism>
<evidence type="ECO:0008006" key="3">
    <source>
        <dbReference type="Google" id="ProtNLM"/>
    </source>
</evidence>
<evidence type="ECO:0000313" key="2">
    <source>
        <dbReference type="Proteomes" id="UP000020077"/>
    </source>
</evidence>
<reference evidence="1 2" key="1">
    <citation type="submission" date="2014-02" db="EMBL/GenBank/DDBJ databases">
        <title>Expanding our view of genomic diversity in Candidatus Accumulibacter clades.</title>
        <authorList>
            <person name="Skennerton C.T."/>
            <person name="Barr J.J."/>
            <person name="Slater F.R."/>
            <person name="Bond P.L."/>
            <person name="Tyson G.W."/>
        </authorList>
    </citation>
    <scope>NUCLEOTIDE SEQUENCE [LARGE SCALE GENOMIC DNA]</scope>
    <source>
        <strain evidence="2">BA-91</strain>
    </source>
</reference>
<name>A0A080LZ55_9PROT</name>